<comment type="caution">
    <text evidence="3">The sequence shown here is derived from an EMBL/GenBank/DDBJ whole genome shotgun (WGS) entry which is preliminary data.</text>
</comment>
<proteinExistence type="predicted"/>
<keyword evidence="4" id="KW-1185">Reference proteome</keyword>
<dbReference type="SUPFAM" id="SSF47781">
    <property type="entry name" value="RuvA domain 2-like"/>
    <property type="match status" value="1"/>
</dbReference>
<protein>
    <submittedName>
        <fullName evidence="3">Competence protein ComE</fullName>
    </submittedName>
</protein>
<dbReference type="AlphaFoldDB" id="A0A103DYX3"/>
<reference evidence="3 4" key="1">
    <citation type="submission" date="2015-11" db="EMBL/GenBank/DDBJ databases">
        <title>Expanding the genomic diversity of Burkholderia species for the development of highly accurate diagnostics.</title>
        <authorList>
            <person name="Sahl J."/>
            <person name="Keim P."/>
            <person name="Wagner D."/>
        </authorList>
    </citation>
    <scope>NUCLEOTIDE SEQUENCE [LARGE SCALE GENOMIC DNA]</scope>
    <source>
        <strain evidence="3 4">TSV85</strain>
    </source>
</reference>
<feature type="chain" id="PRO_5007114306" evidence="1">
    <location>
        <begin position="21"/>
        <end position="112"/>
    </location>
</feature>
<dbReference type="InterPro" id="IPR003583">
    <property type="entry name" value="Hlx-hairpin-Hlx_DNA-bd_motif"/>
</dbReference>
<evidence type="ECO:0000313" key="4">
    <source>
        <dbReference type="Proteomes" id="UP000062788"/>
    </source>
</evidence>
<sequence length="112" mass="11061">MLKKIFATLALVAAAAHGWAAVDVNVATDDALRGIKGIGPAKAKAIIDERSAHGPFKDAADLARRVKGMGGKTLERLAAEGLAIGAAGARPPAAAATAAATAAPQRAGAAKK</sequence>
<dbReference type="GO" id="GO:0003677">
    <property type="term" value="F:DNA binding"/>
    <property type="evidence" value="ECO:0007669"/>
    <property type="project" value="InterPro"/>
</dbReference>
<evidence type="ECO:0000259" key="2">
    <source>
        <dbReference type="SMART" id="SM00278"/>
    </source>
</evidence>
<name>A0A103DYX3_9BURK</name>
<feature type="signal peptide" evidence="1">
    <location>
        <begin position="1"/>
        <end position="20"/>
    </location>
</feature>
<dbReference type="GO" id="GO:0006281">
    <property type="term" value="P:DNA repair"/>
    <property type="evidence" value="ECO:0007669"/>
    <property type="project" value="InterPro"/>
</dbReference>
<gene>
    <name evidence="3" type="ORF">WS67_18505</name>
</gene>
<dbReference type="RefSeq" id="WP_059519072.1">
    <property type="nucleotide sequence ID" value="NZ_LOWA01000042.1"/>
</dbReference>
<dbReference type="GO" id="GO:0015628">
    <property type="term" value="P:protein secretion by the type II secretion system"/>
    <property type="evidence" value="ECO:0007669"/>
    <property type="project" value="TreeGrafter"/>
</dbReference>
<dbReference type="InterPro" id="IPR051675">
    <property type="entry name" value="Endo/Exo/Phosphatase_dom_1"/>
</dbReference>
<dbReference type="PANTHER" id="PTHR21180:SF32">
    <property type="entry name" value="ENDONUCLEASE_EXONUCLEASE_PHOSPHATASE FAMILY DOMAIN-CONTAINING PROTEIN 1"/>
    <property type="match status" value="1"/>
</dbReference>
<dbReference type="InterPro" id="IPR010994">
    <property type="entry name" value="RuvA_2-like"/>
</dbReference>
<dbReference type="GO" id="GO:0015627">
    <property type="term" value="C:type II protein secretion system complex"/>
    <property type="evidence" value="ECO:0007669"/>
    <property type="project" value="TreeGrafter"/>
</dbReference>
<feature type="domain" description="Helix-hairpin-helix DNA-binding motif class 1" evidence="2">
    <location>
        <begin position="30"/>
        <end position="49"/>
    </location>
</feature>
<keyword evidence="1" id="KW-0732">Signal</keyword>
<dbReference type="EMBL" id="LOWA01000042">
    <property type="protein sequence ID" value="KVE25265.1"/>
    <property type="molecule type" value="Genomic_DNA"/>
</dbReference>
<organism evidence="3 4">
    <name type="scientific">Burkholderia singularis</name>
    <dbReference type="NCBI Taxonomy" id="1503053"/>
    <lineage>
        <taxon>Bacteria</taxon>
        <taxon>Pseudomonadati</taxon>
        <taxon>Pseudomonadota</taxon>
        <taxon>Betaproteobacteria</taxon>
        <taxon>Burkholderiales</taxon>
        <taxon>Burkholderiaceae</taxon>
        <taxon>Burkholderia</taxon>
        <taxon>pseudomallei group</taxon>
    </lineage>
</organism>
<dbReference type="Pfam" id="PF12836">
    <property type="entry name" value="HHH_3"/>
    <property type="match status" value="1"/>
</dbReference>
<dbReference type="Gene3D" id="1.10.150.280">
    <property type="entry name" value="AF1531-like domain"/>
    <property type="match status" value="1"/>
</dbReference>
<dbReference type="SMART" id="SM00278">
    <property type="entry name" value="HhH1"/>
    <property type="match status" value="2"/>
</dbReference>
<evidence type="ECO:0000313" key="3">
    <source>
        <dbReference type="EMBL" id="KVE25265.1"/>
    </source>
</evidence>
<accession>A0A103DYX3</accession>
<feature type="domain" description="Helix-hairpin-helix DNA-binding motif class 1" evidence="2">
    <location>
        <begin position="61"/>
        <end position="80"/>
    </location>
</feature>
<dbReference type="OrthoDB" id="8687931at2"/>
<dbReference type="PANTHER" id="PTHR21180">
    <property type="entry name" value="ENDONUCLEASE/EXONUCLEASE/PHOSPHATASE FAMILY DOMAIN-CONTAINING PROTEIN 1"/>
    <property type="match status" value="1"/>
</dbReference>
<evidence type="ECO:0000256" key="1">
    <source>
        <dbReference type="SAM" id="SignalP"/>
    </source>
</evidence>
<dbReference type="Proteomes" id="UP000062788">
    <property type="component" value="Unassembled WGS sequence"/>
</dbReference>